<proteinExistence type="predicted"/>
<sequence length="89" mass="9441">MTVLQIPDAARGTKLFANHAQFHTTLSIRLCSIVHAPVDLTEGALSSLIAVSIWTGGLSSKAGGGFNRSVDSTLATEFVSQMRLNMSVH</sequence>
<evidence type="ECO:0000313" key="1">
    <source>
        <dbReference type="EMBL" id="KAH7918889.1"/>
    </source>
</evidence>
<accession>A0ACB8B0X6</accession>
<protein>
    <submittedName>
        <fullName evidence="1">Uncharacterized protein</fullName>
    </submittedName>
</protein>
<organism evidence="1 2">
    <name type="scientific">Leucogyrophana mollusca</name>
    <dbReference type="NCBI Taxonomy" id="85980"/>
    <lineage>
        <taxon>Eukaryota</taxon>
        <taxon>Fungi</taxon>
        <taxon>Dikarya</taxon>
        <taxon>Basidiomycota</taxon>
        <taxon>Agaricomycotina</taxon>
        <taxon>Agaricomycetes</taxon>
        <taxon>Agaricomycetidae</taxon>
        <taxon>Boletales</taxon>
        <taxon>Boletales incertae sedis</taxon>
        <taxon>Leucogyrophana</taxon>
    </lineage>
</organism>
<dbReference type="Proteomes" id="UP000790709">
    <property type="component" value="Unassembled WGS sequence"/>
</dbReference>
<evidence type="ECO:0000313" key="2">
    <source>
        <dbReference type="Proteomes" id="UP000790709"/>
    </source>
</evidence>
<reference evidence="1" key="1">
    <citation type="journal article" date="2021" name="New Phytol.">
        <title>Evolutionary innovations through gain and loss of genes in the ectomycorrhizal Boletales.</title>
        <authorList>
            <person name="Wu G."/>
            <person name="Miyauchi S."/>
            <person name="Morin E."/>
            <person name="Kuo A."/>
            <person name="Drula E."/>
            <person name="Varga T."/>
            <person name="Kohler A."/>
            <person name="Feng B."/>
            <person name="Cao Y."/>
            <person name="Lipzen A."/>
            <person name="Daum C."/>
            <person name="Hundley H."/>
            <person name="Pangilinan J."/>
            <person name="Johnson J."/>
            <person name="Barry K."/>
            <person name="LaButti K."/>
            <person name="Ng V."/>
            <person name="Ahrendt S."/>
            <person name="Min B."/>
            <person name="Choi I.G."/>
            <person name="Park H."/>
            <person name="Plett J.M."/>
            <person name="Magnuson J."/>
            <person name="Spatafora J.W."/>
            <person name="Nagy L.G."/>
            <person name="Henrissat B."/>
            <person name="Grigoriev I.V."/>
            <person name="Yang Z.L."/>
            <person name="Xu J."/>
            <person name="Martin F.M."/>
        </authorList>
    </citation>
    <scope>NUCLEOTIDE SEQUENCE</scope>
    <source>
        <strain evidence="1">KUC20120723A-06</strain>
    </source>
</reference>
<keyword evidence="2" id="KW-1185">Reference proteome</keyword>
<name>A0ACB8B0X6_9AGAM</name>
<dbReference type="EMBL" id="MU266720">
    <property type="protein sequence ID" value="KAH7918889.1"/>
    <property type="molecule type" value="Genomic_DNA"/>
</dbReference>
<comment type="caution">
    <text evidence="1">The sequence shown here is derived from an EMBL/GenBank/DDBJ whole genome shotgun (WGS) entry which is preliminary data.</text>
</comment>
<gene>
    <name evidence="1" type="ORF">BV22DRAFT_892430</name>
</gene>